<dbReference type="CDD" id="cd04657">
    <property type="entry name" value="Piwi_ago-like"/>
    <property type="match status" value="1"/>
</dbReference>
<feature type="domain" description="PAZ" evidence="3">
    <location>
        <begin position="330"/>
        <end position="453"/>
    </location>
</feature>
<proteinExistence type="inferred from homology"/>
<organism evidence="6">
    <name type="scientific">Dissoconium aciculare CBS 342.82</name>
    <dbReference type="NCBI Taxonomy" id="1314786"/>
    <lineage>
        <taxon>Eukaryota</taxon>
        <taxon>Fungi</taxon>
        <taxon>Dikarya</taxon>
        <taxon>Ascomycota</taxon>
        <taxon>Pezizomycotina</taxon>
        <taxon>Dothideomycetes</taxon>
        <taxon>Dothideomycetidae</taxon>
        <taxon>Mycosphaerellales</taxon>
        <taxon>Dissoconiaceae</taxon>
        <taxon>Dissoconium</taxon>
    </lineage>
</organism>
<feature type="domain" description="Piwi" evidence="4">
    <location>
        <begin position="643"/>
        <end position="948"/>
    </location>
</feature>
<dbReference type="GO" id="GO:0003723">
    <property type="term" value="F:RNA binding"/>
    <property type="evidence" value="ECO:0007669"/>
    <property type="project" value="InterPro"/>
</dbReference>
<dbReference type="SMART" id="SM00950">
    <property type="entry name" value="Piwi"/>
    <property type="match status" value="1"/>
</dbReference>
<dbReference type="InterPro" id="IPR014811">
    <property type="entry name" value="ArgoL1"/>
</dbReference>
<dbReference type="InterPro" id="IPR003165">
    <property type="entry name" value="Piwi"/>
</dbReference>
<feature type="compositionally biased region" description="Gly residues" evidence="2">
    <location>
        <begin position="15"/>
        <end position="51"/>
    </location>
</feature>
<dbReference type="InterPro" id="IPR032474">
    <property type="entry name" value="Argonaute_N"/>
</dbReference>
<dbReference type="SUPFAM" id="SSF101690">
    <property type="entry name" value="PAZ domain"/>
    <property type="match status" value="1"/>
</dbReference>
<reference evidence="6" key="2">
    <citation type="submission" date="2020-04" db="EMBL/GenBank/DDBJ databases">
        <authorList>
            <consortium name="NCBI Genome Project"/>
        </authorList>
    </citation>
    <scope>NUCLEOTIDE SEQUENCE</scope>
    <source>
        <strain evidence="6">CBS 342.82</strain>
    </source>
</reference>
<keyword evidence="5" id="KW-1185">Reference proteome</keyword>
<dbReference type="Pfam" id="PF08699">
    <property type="entry name" value="ArgoL1"/>
    <property type="match status" value="1"/>
</dbReference>
<reference evidence="6" key="1">
    <citation type="submission" date="2020-01" db="EMBL/GenBank/DDBJ databases">
        <authorList>
            <consortium name="DOE Joint Genome Institute"/>
            <person name="Haridas S."/>
            <person name="Albert R."/>
            <person name="Binder M."/>
            <person name="Bloem J."/>
            <person name="Labutti K."/>
            <person name="Salamov A."/>
            <person name="Andreopoulos B."/>
            <person name="Baker S.E."/>
            <person name="Barry K."/>
            <person name="Bills G."/>
            <person name="Bluhm B.H."/>
            <person name="Cannon C."/>
            <person name="Castanera R."/>
            <person name="Culley D.E."/>
            <person name="Daum C."/>
            <person name="Ezra D."/>
            <person name="Gonzalez J.B."/>
            <person name="Henrissat B."/>
            <person name="Kuo A."/>
            <person name="Liang C."/>
            <person name="Lipzen A."/>
            <person name="Lutzoni F."/>
            <person name="Magnuson J."/>
            <person name="Mondo S."/>
            <person name="Nolan M."/>
            <person name="Ohm R."/>
            <person name="Pangilinan J."/>
            <person name="Park H.-J."/>
            <person name="Ramirez L."/>
            <person name="Alfaro M."/>
            <person name="Sun H."/>
            <person name="Tritt A."/>
            <person name="Yoshinaga Y."/>
            <person name="Zwiers L.-H."/>
            <person name="Turgeon B.G."/>
            <person name="Goodwin S.B."/>
            <person name="Spatafora J.W."/>
            <person name="Crous P.W."/>
            <person name="Grigoriev I.V."/>
        </authorList>
    </citation>
    <scope>NUCLEOTIDE SEQUENCE</scope>
    <source>
        <strain evidence="6">CBS 342.82</strain>
    </source>
</reference>
<evidence type="ECO:0000256" key="1">
    <source>
        <dbReference type="RuleBase" id="RU361178"/>
    </source>
</evidence>
<dbReference type="Pfam" id="PF02170">
    <property type="entry name" value="PAZ"/>
    <property type="match status" value="1"/>
</dbReference>
<name>A0A6J3M224_9PEZI</name>
<dbReference type="SUPFAM" id="SSF53098">
    <property type="entry name" value="Ribonuclease H-like"/>
    <property type="match status" value="1"/>
</dbReference>
<dbReference type="Pfam" id="PF16486">
    <property type="entry name" value="ArgoN"/>
    <property type="match status" value="1"/>
</dbReference>
<evidence type="ECO:0000313" key="6">
    <source>
        <dbReference type="RefSeq" id="XP_033458994.1"/>
    </source>
</evidence>
<dbReference type="SMART" id="SM01163">
    <property type="entry name" value="DUF1785"/>
    <property type="match status" value="1"/>
</dbReference>
<evidence type="ECO:0000313" key="5">
    <source>
        <dbReference type="Proteomes" id="UP000504637"/>
    </source>
</evidence>
<dbReference type="PANTHER" id="PTHR22891">
    <property type="entry name" value="EUKARYOTIC TRANSLATION INITIATION FACTOR 2C"/>
    <property type="match status" value="1"/>
</dbReference>
<gene>
    <name evidence="6" type="ORF">K489DRAFT_229236</name>
</gene>
<dbReference type="GeneID" id="54357598"/>
<dbReference type="PROSITE" id="PS50822">
    <property type="entry name" value="PIWI"/>
    <property type="match status" value="1"/>
</dbReference>
<dbReference type="Gene3D" id="3.30.420.10">
    <property type="entry name" value="Ribonuclease H-like superfamily/Ribonuclease H"/>
    <property type="match status" value="1"/>
</dbReference>
<dbReference type="PROSITE" id="PS50821">
    <property type="entry name" value="PAZ"/>
    <property type="match status" value="1"/>
</dbReference>
<sequence length="995" mass="108816">MSGRGGRGGGDRGGRGNYGDRGGRGGGGGDRGGQGGGYGGGDRGGRGGFGDRGGRGSYQISSRGGRPNQGPTIYLADTPLLPENPAVAKLEDQIVQATAGKIIEGLPGRNGYGTSGTAIKLRTNSFPISLTPNKVSWYRYLIDITPAPSNQKRRAIITQLIKDKANVLADKSRATDYATILLLTEKVPDTEVSVLLRQSPSVPVKVDDSAHGVEVAKRNTYNVKITYQAQFALEHLIEWLQSPNASAVYSARTDVIQLINIILCQGPNDFEGIKCIGQNKFYPHDDHPDPEQGPLSGGLQALRGFYASVRPATYRLMLNLNVTAGAFYKPVSLLELWDLHQPPRGGLRSPDQWKQIASFCRHLKFRTTYAKDKQPRDKNFVSFCSKPPYGNANQVKIKWNGPGGTGTERENTVAEFFKQEYNITLKHPQLPVVNVATQKNHSWIPPELAVRVLPGQAYTRLLSGNDTSDMLRFAARAPWENAESLAGTPPNAVGKGLRIFRLVHPSGDMQANSVAKWGFRVETQMITIPGRVLEAPVVNYGAGGKGKIQPRFGAWNSANQIFHTPGTFPKWQVVAVNGCIGGSHKPVVDRFAAHLAGCGMRMGQLGPLARIELNNMWDVRNRDLNDEKIRDSFATAAKNGCGIQLVVLPDQDKWLYARIKYWADVVYGVGTVCCVARKFLKEQGQGMYFGNLALKINLKGGGIAHTISTAIAPPVDGSTMLMGIDVTHPSPGNADTAPSIAALVASYDRHMFQWPGSLRAQTRRQEMVEGLKEMTIERLNLWVKKNRTLPTKIIVYRDGVSEGQYQTVLEKEVPPLEEAFKEKYGAQKNWPKLTMIIVGKRHHTRFYPTTLAQTSRSSNPQPGTVVDRAITSKILFDFYLQAHDALQGTARPAHYVVVKDQIGFSANQLQTFTHQLCYLYNRATKAVSICPPAYYADLLAERGRCYLYKYLSEGGGGNDNASTISGNGGGGGGFNSLVDWTGGVHKSLAETTWYV</sequence>
<accession>A0A6J3M224</accession>
<evidence type="ECO:0000256" key="2">
    <source>
        <dbReference type="SAM" id="MobiDB-lite"/>
    </source>
</evidence>
<dbReference type="CDD" id="cd02846">
    <property type="entry name" value="PAZ_argonaute_like"/>
    <property type="match status" value="1"/>
</dbReference>
<evidence type="ECO:0000259" key="3">
    <source>
        <dbReference type="PROSITE" id="PS50821"/>
    </source>
</evidence>
<evidence type="ECO:0000259" key="4">
    <source>
        <dbReference type="PROSITE" id="PS50822"/>
    </source>
</evidence>
<dbReference type="Gene3D" id="3.40.50.2300">
    <property type="match status" value="1"/>
</dbReference>
<dbReference type="OrthoDB" id="10252740at2759"/>
<dbReference type="Pfam" id="PF02171">
    <property type="entry name" value="Piwi"/>
    <property type="match status" value="1"/>
</dbReference>
<dbReference type="AlphaFoldDB" id="A0A6J3M224"/>
<dbReference type="RefSeq" id="XP_033458994.1">
    <property type="nucleotide sequence ID" value="XM_033599799.1"/>
</dbReference>
<dbReference type="Proteomes" id="UP000504637">
    <property type="component" value="Unplaced"/>
</dbReference>
<protein>
    <submittedName>
        <fullName evidence="6">Piwi-domain-containing protein</fullName>
    </submittedName>
</protein>
<dbReference type="InterPro" id="IPR012337">
    <property type="entry name" value="RNaseH-like_sf"/>
</dbReference>
<dbReference type="InterPro" id="IPR003100">
    <property type="entry name" value="PAZ_dom"/>
</dbReference>
<dbReference type="SMART" id="SM00949">
    <property type="entry name" value="PAZ"/>
    <property type="match status" value="1"/>
</dbReference>
<dbReference type="InterPro" id="IPR045246">
    <property type="entry name" value="Piwi_ago-like"/>
</dbReference>
<dbReference type="Gene3D" id="2.170.260.10">
    <property type="entry name" value="paz domain"/>
    <property type="match status" value="1"/>
</dbReference>
<feature type="region of interest" description="Disordered" evidence="2">
    <location>
        <begin position="1"/>
        <end position="77"/>
    </location>
</feature>
<dbReference type="InterPro" id="IPR036085">
    <property type="entry name" value="PAZ_dom_sf"/>
</dbReference>
<dbReference type="InterPro" id="IPR036397">
    <property type="entry name" value="RNaseH_sf"/>
</dbReference>
<comment type="similarity">
    <text evidence="1">Belongs to the argonaute family.</text>
</comment>
<reference evidence="6" key="3">
    <citation type="submission" date="2025-08" db="UniProtKB">
        <authorList>
            <consortium name="RefSeq"/>
        </authorList>
    </citation>
    <scope>IDENTIFICATION</scope>
    <source>
        <strain evidence="6">CBS 342.82</strain>
    </source>
</reference>